<name>A0AAV4RII7_CAEEX</name>
<comment type="caution">
    <text evidence="1">The sequence shown here is derived from an EMBL/GenBank/DDBJ whole genome shotgun (WGS) entry which is preliminary data.</text>
</comment>
<gene>
    <name evidence="1" type="ORF">CEXT_488511</name>
</gene>
<dbReference type="Proteomes" id="UP001054945">
    <property type="component" value="Unassembled WGS sequence"/>
</dbReference>
<dbReference type="EMBL" id="BPLR01007965">
    <property type="protein sequence ID" value="GIY21127.1"/>
    <property type="molecule type" value="Genomic_DNA"/>
</dbReference>
<sequence length="101" mass="11890">MKKNQLNHKSKPSDVSGDPMCHDFLCVPLVGPRTPHRMRLRVRKRVLRRCRHYQQLTDGTLKLKKNVNFILTYAQFYSLSVFLNCCWKGHEFKESLLIGSE</sequence>
<protein>
    <submittedName>
        <fullName evidence="1">Uncharacterized protein</fullName>
    </submittedName>
</protein>
<organism evidence="1 2">
    <name type="scientific">Caerostris extrusa</name>
    <name type="common">Bark spider</name>
    <name type="synonym">Caerostris bankana</name>
    <dbReference type="NCBI Taxonomy" id="172846"/>
    <lineage>
        <taxon>Eukaryota</taxon>
        <taxon>Metazoa</taxon>
        <taxon>Ecdysozoa</taxon>
        <taxon>Arthropoda</taxon>
        <taxon>Chelicerata</taxon>
        <taxon>Arachnida</taxon>
        <taxon>Araneae</taxon>
        <taxon>Araneomorphae</taxon>
        <taxon>Entelegynae</taxon>
        <taxon>Araneoidea</taxon>
        <taxon>Araneidae</taxon>
        <taxon>Caerostris</taxon>
    </lineage>
</organism>
<evidence type="ECO:0000313" key="1">
    <source>
        <dbReference type="EMBL" id="GIY21127.1"/>
    </source>
</evidence>
<accession>A0AAV4RII7</accession>
<keyword evidence="2" id="KW-1185">Reference proteome</keyword>
<evidence type="ECO:0000313" key="2">
    <source>
        <dbReference type="Proteomes" id="UP001054945"/>
    </source>
</evidence>
<dbReference type="AlphaFoldDB" id="A0AAV4RII7"/>
<reference evidence="1 2" key="1">
    <citation type="submission" date="2021-06" db="EMBL/GenBank/DDBJ databases">
        <title>Caerostris extrusa draft genome.</title>
        <authorList>
            <person name="Kono N."/>
            <person name="Arakawa K."/>
        </authorList>
    </citation>
    <scope>NUCLEOTIDE SEQUENCE [LARGE SCALE GENOMIC DNA]</scope>
</reference>
<proteinExistence type="predicted"/>